<organism evidence="1 2">
    <name type="scientific">Moorena producens PAL-8-15-08-1</name>
    <dbReference type="NCBI Taxonomy" id="1458985"/>
    <lineage>
        <taxon>Bacteria</taxon>
        <taxon>Bacillati</taxon>
        <taxon>Cyanobacteriota</taxon>
        <taxon>Cyanophyceae</taxon>
        <taxon>Coleofasciculales</taxon>
        <taxon>Coleofasciculaceae</taxon>
        <taxon>Moorena</taxon>
    </lineage>
</organism>
<evidence type="ECO:0008006" key="3">
    <source>
        <dbReference type="Google" id="ProtNLM"/>
    </source>
</evidence>
<protein>
    <recommendedName>
        <fullName evidence="3">Outer membrane protein beta-barrel domain-containing protein</fullName>
    </recommendedName>
</protein>
<name>A0A1D8TN99_9CYAN</name>
<dbReference type="OrthoDB" id="530424at2"/>
<evidence type="ECO:0000313" key="2">
    <source>
        <dbReference type="Proteomes" id="UP000177870"/>
    </source>
</evidence>
<dbReference type="RefSeq" id="WP_070391581.1">
    <property type="nucleotide sequence ID" value="NZ_CP017599.1"/>
</dbReference>
<sequence length="172" mass="17794">MGNTIGLLSTVGTLVLGSLASLMIKSQPAFAQAAYGSYVGIGPTFGITKDDDGEGQQIGGVIAFRYKFLEIPISFRTQALIGAGTAIVPTISYDFPLNWQTDAYLGAGAVFASGHSPSPVGDKTSFAIQPGIDFMIPNSQTVLFGNAIIAFDAYREGGGVAASVQGGFGLRF</sequence>
<gene>
    <name evidence="1" type="ORF">BJP34_06155</name>
</gene>
<dbReference type="STRING" id="1458985.BJP34_06155"/>
<dbReference type="KEGG" id="mpro:BJP34_06155"/>
<dbReference type="EMBL" id="CP017599">
    <property type="protein sequence ID" value="AOW99086.1"/>
    <property type="molecule type" value="Genomic_DNA"/>
</dbReference>
<accession>A0A1D8TN99</accession>
<evidence type="ECO:0000313" key="1">
    <source>
        <dbReference type="EMBL" id="AOW99086.1"/>
    </source>
</evidence>
<reference evidence="2" key="1">
    <citation type="submission" date="2016-10" db="EMBL/GenBank/DDBJ databases">
        <title>Comparative genomics uncovers the prolific and rare metabolic potential of the cyanobacterial genus Moorea.</title>
        <authorList>
            <person name="Leao T."/>
            <person name="Castelao G."/>
            <person name="Korobeynikov A."/>
            <person name="Monroe E.A."/>
            <person name="Podell S."/>
            <person name="Glukhov E."/>
            <person name="Allen E."/>
            <person name="Gerwick W.H."/>
            <person name="Gerwick L."/>
        </authorList>
    </citation>
    <scope>NUCLEOTIDE SEQUENCE [LARGE SCALE GENOMIC DNA]</scope>
    <source>
        <strain evidence="2">PAL-8-15-08-1</strain>
    </source>
</reference>
<dbReference type="Proteomes" id="UP000177870">
    <property type="component" value="Chromosome"/>
</dbReference>
<proteinExistence type="predicted"/>
<dbReference type="AlphaFoldDB" id="A0A1D8TN99"/>